<accession>A0A1H8X220</accession>
<dbReference type="InterPro" id="IPR004369">
    <property type="entry name" value="Prolyl-tRNA_editing_YbaK/EbsC"/>
</dbReference>
<name>A0A1H8X220_9FIRM</name>
<dbReference type="RefSeq" id="WP_091749081.1">
    <property type="nucleotide sequence ID" value="NZ_FODY01000019.1"/>
</dbReference>
<dbReference type="PIRSF" id="PIRSF006181">
    <property type="entry name" value="EbsC_YbaK"/>
    <property type="match status" value="1"/>
</dbReference>
<dbReference type="Gene3D" id="3.90.960.10">
    <property type="entry name" value="YbaK/aminoacyl-tRNA synthetase-associated domain"/>
    <property type="match status" value="1"/>
</dbReference>
<protein>
    <recommendedName>
        <fullName evidence="4">Cys-tRNA(Pro)/Cys-tRNA(Cys) deacylase</fullName>
        <ecNumber evidence="4">4.2.-.-</ecNumber>
    </recommendedName>
</protein>
<dbReference type="AlphaFoldDB" id="A0A1H8X220"/>
<dbReference type="PANTHER" id="PTHR30411">
    <property type="entry name" value="CYTOPLASMIC PROTEIN"/>
    <property type="match status" value="1"/>
</dbReference>
<dbReference type="OrthoDB" id="9809296at2"/>
<comment type="similarity">
    <text evidence="1 4">Belongs to the prolyl-tRNA editing family. YbaK/EbsC subfamily.</text>
</comment>
<evidence type="ECO:0000313" key="6">
    <source>
        <dbReference type="EMBL" id="SEP33992.1"/>
    </source>
</evidence>
<dbReference type="Proteomes" id="UP000198847">
    <property type="component" value="Unassembled WGS sequence"/>
</dbReference>
<dbReference type="GO" id="GO:0002161">
    <property type="term" value="F:aminoacyl-tRNA deacylase activity"/>
    <property type="evidence" value="ECO:0007669"/>
    <property type="project" value="InterPro"/>
</dbReference>
<feature type="domain" description="YbaK/aminoacyl-tRNA synthetase-associated" evidence="5">
    <location>
        <begin position="33"/>
        <end position="141"/>
    </location>
</feature>
<keyword evidence="7" id="KW-1185">Reference proteome</keyword>
<dbReference type="CDD" id="cd00002">
    <property type="entry name" value="YbaK_deacylase"/>
    <property type="match status" value="1"/>
</dbReference>
<evidence type="ECO:0000256" key="3">
    <source>
        <dbReference type="ARBA" id="ARBA00023239"/>
    </source>
</evidence>
<dbReference type="PANTHER" id="PTHR30411:SF0">
    <property type="entry name" value="CYS-TRNA(PRO)_CYS-TRNA(CYS) DEACYLASE YBAK"/>
    <property type="match status" value="1"/>
</dbReference>
<sequence>MKKTNAARLLDGHKIHYELREYEVDEADLGAGNVATKVGLPLEQVFKTLVTRGDKTGVVIACLPGGAELNLKALAAVSGNKKIEMVHVKDITALTGYIRGGVSPLGMKKRYPTFADSSITRWPTIAVSAGVRGCQIVINPSLLIGIVEMTLADIAMMPSDGKEA</sequence>
<keyword evidence="2 4" id="KW-0648">Protein biosynthesis</keyword>
<dbReference type="GO" id="GO:0006412">
    <property type="term" value="P:translation"/>
    <property type="evidence" value="ECO:0007669"/>
    <property type="project" value="UniProtKB-KW"/>
</dbReference>
<evidence type="ECO:0000259" key="5">
    <source>
        <dbReference type="Pfam" id="PF04073"/>
    </source>
</evidence>
<keyword evidence="3 4" id="KW-0456">Lyase</keyword>
<evidence type="ECO:0000256" key="4">
    <source>
        <dbReference type="PIRNR" id="PIRNR006181"/>
    </source>
</evidence>
<dbReference type="InterPro" id="IPR007214">
    <property type="entry name" value="YbaK/aa-tRNA-synth-assoc-dom"/>
</dbReference>
<proteinExistence type="inferred from homology"/>
<evidence type="ECO:0000256" key="1">
    <source>
        <dbReference type="ARBA" id="ARBA00009798"/>
    </source>
</evidence>
<dbReference type="SUPFAM" id="SSF55826">
    <property type="entry name" value="YbaK/ProRS associated domain"/>
    <property type="match status" value="1"/>
</dbReference>
<dbReference type="STRING" id="112903.SAMN04490178_11993"/>
<dbReference type="EC" id="4.2.-.-" evidence="4"/>
<dbReference type="EMBL" id="FODY01000019">
    <property type="protein sequence ID" value="SEP33992.1"/>
    <property type="molecule type" value="Genomic_DNA"/>
</dbReference>
<dbReference type="NCBIfam" id="TIGR00011">
    <property type="entry name" value="YbaK_EbsC"/>
    <property type="match status" value="1"/>
</dbReference>
<dbReference type="GO" id="GO:0016829">
    <property type="term" value="F:lyase activity"/>
    <property type="evidence" value="ECO:0007669"/>
    <property type="project" value="UniProtKB-KW"/>
</dbReference>
<dbReference type="Pfam" id="PF04073">
    <property type="entry name" value="tRNA_edit"/>
    <property type="match status" value="1"/>
</dbReference>
<reference evidence="6 7" key="1">
    <citation type="submission" date="2016-10" db="EMBL/GenBank/DDBJ databases">
        <authorList>
            <person name="de Groot N.N."/>
        </authorList>
    </citation>
    <scope>NUCLEOTIDE SEQUENCE [LARGE SCALE GENOMIC DNA]</scope>
    <source>
        <strain evidence="6 7">DSM 13305</strain>
    </source>
</reference>
<organism evidence="6 7">
    <name type="scientific">Propionispora vibrioides</name>
    <dbReference type="NCBI Taxonomy" id="112903"/>
    <lineage>
        <taxon>Bacteria</taxon>
        <taxon>Bacillati</taxon>
        <taxon>Bacillota</taxon>
        <taxon>Negativicutes</taxon>
        <taxon>Selenomonadales</taxon>
        <taxon>Sporomusaceae</taxon>
        <taxon>Propionispora</taxon>
    </lineage>
</organism>
<evidence type="ECO:0000256" key="2">
    <source>
        <dbReference type="ARBA" id="ARBA00022917"/>
    </source>
</evidence>
<dbReference type="InterPro" id="IPR036754">
    <property type="entry name" value="YbaK/aa-tRNA-synt-asso_dom_sf"/>
</dbReference>
<gene>
    <name evidence="6" type="ORF">SAMN04490178_11993</name>
</gene>
<evidence type="ECO:0000313" key="7">
    <source>
        <dbReference type="Proteomes" id="UP000198847"/>
    </source>
</evidence>